<keyword evidence="3" id="KW-1003">Cell membrane</keyword>
<evidence type="ECO:0000313" key="9">
    <source>
        <dbReference type="EMBL" id="GLY83170.1"/>
    </source>
</evidence>
<sequence>MQRLRSSVLSLFRVVVGFLFTCHGAATLFNVLGGAHGGAQPHLGEWPGWWAALIQFVAGGLVTLGLATRVAAVIASGSMAYAYFTVHQPKALFPILNGGEPAVMFCWSFLLLALFGGGSWALDTLLSRRARPAVARTVEPISAGLEV</sequence>
<dbReference type="GO" id="GO:0005886">
    <property type="term" value="C:plasma membrane"/>
    <property type="evidence" value="ECO:0007669"/>
    <property type="project" value="UniProtKB-SubCell"/>
</dbReference>
<dbReference type="Pfam" id="PF07681">
    <property type="entry name" value="DoxX"/>
    <property type="match status" value="1"/>
</dbReference>
<reference evidence="8" key="1">
    <citation type="submission" date="2023-03" db="EMBL/GenBank/DDBJ databases">
        <title>Actinoallomurus iriomotensis NBRC 103681.</title>
        <authorList>
            <person name="Ichikawa N."/>
            <person name="Sato H."/>
            <person name="Tonouchi N."/>
        </authorList>
    </citation>
    <scope>NUCLEOTIDE SEQUENCE</scope>
    <source>
        <strain evidence="8">NBRC 103681</strain>
    </source>
</reference>
<dbReference type="Proteomes" id="UP001165074">
    <property type="component" value="Unassembled WGS sequence"/>
</dbReference>
<keyword evidence="4 7" id="KW-0812">Transmembrane</keyword>
<keyword evidence="6 7" id="KW-0472">Membrane</keyword>
<dbReference type="RefSeq" id="WP_285567343.1">
    <property type="nucleotide sequence ID" value="NZ_BSTJ01000003.1"/>
</dbReference>
<dbReference type="Proteomes" id="UP001165135">
    <property type="component" value="Unassembled WGS sequence"/>
</dbReference>
<organism evidence="8 11">
    <name type="scientific">Actinoallomurus iriomotensis</name>
    <dbReference type="NCBI Taxonomy" id="478107"/>
    <lineage>
        <taxon>Bacteria</taxon>
        <taxon>Bacillati</taxon>
        <taxon>Actinomycetota</taxon>
        <taxon>Actinomycetes</taxon>
        <taxon>Streptosporangiales</taxon>
        <taxon>Thermomonosporaceae</taxon>
        <taxon>Actinoallomurus</taxon>
    </lineage>
</organism>
<dbReference type="InterPro" id="IPR032808">
    <property type="entry name" value="DoxX"/>
</dbReference>
<comment type="subcellular location">
    <subcellularLocation>
        <location evidence="1">Cell membrane</location>
        <topology evidence="1">Multi-pass membrane protein</topology>
    </subcellularLocation>
</comment>
<evidence type="ECO:0000256" key="4">
    <source>
        <dbReference type="ARBA" id="ARBA00022692"/>
    </source>
</evidence>
<dbReference type="InterPro" id="IPR051907">
    <property type="entry name" value="DoxX-like_oxidoreductase"/>
</dbReference>
<dbReference type="EMBL" id="BSTJ01000003">
    <property type="protein sequence ID" value="GLY75166.1"/>
    <property type="molecule type" value="Genomic_DNA"/>
</dbReference>
<evidence type="ECO:0008006" key="12">
    <source>
        <dbReference type="Google" id="ProtNLM"/>
    </source>
</evidence>
<accession>A0A9W6RFI8</accession>
<comment type="similarity">
    <text evidence="2">Belongs to the DoxX family.</text>
</comment>
<feature type="transmembrane region" description="Helical" evidence="7">
    <location>
        <begin position="102"/>
        <end position="122"/>
    </location>
</feature>
<gene>
    <name evidence="8" type="ORF">Airi01_034330</name>
    <name evidence="9" type="ORF">Airi02_011000</name>
</gene>
<evidence type="ECO:0000256" key="2">
    <source>
        <dbReference type="ARBA" id="ARBA00006679"/>
    </source>
</evidence>
<evidence type="ECO:0000256" key="1">
    <source>
        <dbReference type="ARBA" id="ARBA00004651"/>
    </source>
</evidence>
<evidence type="ECO:0000256" key="5">
    <source>
        <dbReference type="ARBA" id="ARBA00022989"/>
    </source>
</evidence>
<reference evidence="9" key="2">
    <citation type="submission" date="2023-03" db="EMBL/GenBank/DDBJ databases">
        <title>Actinoallomurus iriomotensis NBRC 103684.</title>
        <authorList>
            <person name="Ichikawa N."/>
            <person name="Sato H."/>
            <person name="Tonouchi N."/>
        </authorList>
    </citation>
    <scope>NUCLEOTIDE SEQUENCE</scope>
    <source>
        <strain evidence="9">NBRC 103684</strain>
    </source>
</reference>
<dbReference type="PANTHER" id="PTHR33452">
    <property type="entry name" value="OXIDOREDUCTASE CATD-RELATED"/>
    <property type="match status" value="1"/>
</dbReference>
<evidence type="ECO:0000256" key="7">
    <source>
        <dbReference type="SAM" id="Phobius"/>
    </source>
</evidence>
<feature type="transmembrane region" description="Helical" evidence="7">
    <location>
        <begin position="48"/>
        <end position="67"/>
    </location>
</feature>
<keyword evidence="10" id="KW-1185">Reference proteome</keyword>
<evidence type="ECO:0000313" key="11">
    <source>
        <dbReference type="Proteomes" id="UP001165135"/>
    </source>
</evidence>
<evidence type="ECO:0000313" key="10">
    <source>
        <dbReference type="Proteomes" id="UP001165074"/>
    </source>
</evidence>
<keyword evidence="5 7" id="KW-1133">Transmembrane helix</keyword>
<evidence type="ECO:0000313" key="8">
    <source>
        <dbReference type="EMBL" id="GLY75166.1"/>
    </source>
</evidence>
<evidence type="ECO:0000256" key="6">
    <source>
        <dbReference type="ARBA" id="ARBA00023136"/>
    </source>
</evidence>
<proteinExistence type="inferred from homology"/>
<protein>
    <recommendedName>
        <fullName evidence="12">DoxX family protein</fullName>
    </recommendedName>
</protein>
<name>A0A9W6RFI8_9ACTN</name>
<dbReference type="EMBL" id="BSTK01000002">
    <property type="protein sequence ID" value="GLY83170.1"/>
    <property type="molecule type" value="Genomic_DNA"/>
</dbReference>
<comment type="caution">
    <text evidence="8">The sequence shown here is derived from an EMBL/GenBank/DDBJ whole genome shotgun (WGS) entry which is preliminary data.</text>
</comment>
<evidence type="ECO:0000256" key="3">
    <source>
        <dbReference type="ARBA" id="ARBA00022475"/>
    </source>
</evidence>
<dbReference type="AlphaFoldDB" id="A0A9W6RFI8"/>
<dbReference type="PANTHER" id="PTHR33452:SF4">
    <property type="entry name" value="BLL4328 PROTEIN"/>
    <property type="match status" value="1"/>
</dbReference>